<dbReference type="EMBL" id="CP000542">
    <property type="protein sequence ID" value="ABM56031.1"/>
    <property type="molecule type" value="Genomic_DNA"/>
</dbReference>
<dbReference type="KEGG" id="vei:Veis_0240"/>
<name>A1WEH4_VEREI</name>
<protein>
    <recommendedName>
        <fullName evidence="4">Pilus assembly protein</fullName>
    </recommendedName>
</protein>
<dbReference type="Proteomes" id="UP000000374">
    <property type="component" value="Chromosome"/>
</dbReference>
<sequence>MSRTFSTARTAWQQRGQGMTEYIIIVALIGVAAIAVYQFFGETIRAQTSGIANEVAGKSAKTAITAAGAAAAKADGERKTKGLDAYENK</sequence>
<dbReference type="STRING" id="391735.Veis_0240"/>
<keyword evidence="1" id="KW-1133">Transmembrane helix</keyword>
<proteinExistence type="predicted"/>
<dbReference type="HOGENOM" id="CLU_168123_0_0_4"/>
<evidence type="ECO:0000256" key="1">
    <source>
        <dbReference type="SAM" id="Phobius"/>
    </source>
</evidence>
<organism evidence="2 3">
    <name type="scientific">Verminephrobacter eiseniae (strain EF01-2)</name>
    <dbReference type="NCBI Taxonomy" id="391735"/>
    <lineage>
        <taxon>Bacteria</taxon>
        <taxon>Pseudomonadati</taxon>
        <taxon>Pseudomonadota</taxon>
        <taxon>Betaproteobacteria</taxon>
        <taxon>Burkholderiales</taxon>
        <taxon>Comamonadaceae</taxon>
        <taxon>Verminephrobacter</taxon>
    </lineage>
</organism>
<gene>
    <name evidence="2" type="ordered locus">Veis_0240</name>
</gene>
<evidence type="ECO:0000313" key="2">
    <source>
        <dbReference type="EMBL" id="ABM56031.1"/>
    </source>
</evidence>
<dbReference type="RefSeq" id="WP_011808050.1">
    <property type="nucleotide sequence ID" value="NC_008786.1"/>
</dbReference>
<reference evidence="3" key="1">
    <citation type="submission" date="2006-12" db="EMBL/GenBank/DDBJ databases">
        <title>Complete sequence of chromosome 1 of Verminephrobacter eiseniae EF01-2.</title>
        <authorList>
            <person name="Copeland A."/>
            <person name="Lucas S."/>
            <person name="Lapidus A."/>
            <person name="Barry K."/>
            <person name="Detter J.C."/>
            <person name="Glavina del Rio T."/>
            <person name="Dalin E."/>
            <person name="Tice H."/>
            <person name="Pitluck S."/>
            <person name="Chertkov O."/>
            <person name="Brettin T."/>
            <person name="Bruce D."/>
            <person name="Han C."/>
            <person name="Tapia R."/>
            <person name="Gilna P."/>
            <person name="Schmutz J."/>
            <person name="Larimer F."/>
            <person name="Land M."/>
            <person name="Hauser L."/>
            <person name="Kyrpides N."/>
            <person name="Kim E."/>
            <person name="Stahl D."/>
            <person name="Richardson P."/>
        </authorList>
    </citation>
    <scope>NUCLEOTIDE SEQUENCE [LARGE SCALE GENOMIC DNA]</scope>
    <source>
        <strain evidence="3">EF01-2</strain>
    </source>
</reference>
<keyword evidence="3" id="KW-1185">Reference proteome</keyword>
<keyword evidence="1" id="KW-0472">Membrane</keyword>
<dbReference type="GeneID" id="76458984"/>
<evidence type="ECO:0008006" key="4">
    <source>
        <dbReference type="Google" id="ProtNLM"/>
    </source>
</evidence>
<keyword evidence="1" id="KW-0812">Transmembrane</keyword>
<dbReference type="eggNOG" id="ENOG50331VM">
    <property type="taxonomic scope" value="Bacteria"/>
</dbReference>
<feature type="transmembrane region" description="Helical" evidence="1">
    <location>
        <begin position="21"/>
        <end position="40"/>
    </location>
</feature>
<dbReference type="AlphaFoldDB" id="A1WEH4"/>
<evidence type="ECO:0000313" key="3">
    <source>
        <dbReference type="Proteomes" id="UP000000374"/>
    </source>
</evidence>
<accession>A1WEH4</accession>